<protein>
    <recommendedName>
        <fullName evidence="2">Transglycosylase SLT domain-containing protein</fullName>
    </recommendedName>
</protein>
<dbReference type="EMBL" id="BMKW01000001">
    <property type="protein sequence ID" value="GGJ01548.1"/>
    <property type="molecule type" value="Genomic_DNA"/>
</dbReference>
<dbReference type="Pfam" id="PF01464">
    <property type="entry name" value="SLT"/>
    <property type="match status" value="1"/>
</dbReference>
<gene>
    <name evidence="3" type="ORF">GCM10011320_05510</name>
</gene>
<reference evidence="3" key="2">
    <citation type="submission" date="2020-09" db="EMBL/GenBank/DDBJ databases">
        <authorList>
            <person name="Sun Q."/>
            <person name="Zhou Y."/>
        </authorList>
    </citation>
    <scope>NUCLEOTIDE SEQUENCE</scope>
    <source>
        <strain evidence="3">CGMCC 1.3617</strain>
    </source>
</reference>
<evidence type="ECO:0000313" key="3">
    <source>
        <dbReference type="EMBL" id="GGJ01548.1"/>
    </source>
</evidence>
<dbReference type="InterPro" id="IPR008258">
    <property type="entry name" value="Transglycosylase_SLT_dom_1"/>
</dbReference>
<accession>A0A917NHG9</accession>
<proteinExistence type="inferred from homology"/>
<evidence type="ECO:0000259" key="2">
    <source>
        <dbReference type="Pfam" id="PF01464"/>
    </source>
</evidence>
<dbReference type="InterPro" id="IPR023346">
    <property type="entry name" value="Lysozyme-like_dom_sf"/>
</dbReference>
<comment type="similarity">
    <text evidence="1">Belongs to the virb1 family.</text>
</comment>
<evidence type="ECO:0000256" key="1">
    <source>
        <dbReference type="ARBA" id="ARBA00009387"/>
    </source>
</evidence>
<evidence type="ECO:0000313" key="4">
    <source>
        <dbReference type="Proteomes" id="UP000661507"/>
    </source>
</evidence>
<dbReference type="Gene3D" id="1.10.530.10">
    <property type="match status" value="1"/>
</dbReference>
<comment type="caution">
    <text evidence="3">The sequence shown here is derived from an EMBL/GenBank/DDBJ whole genome shotgun (WGS) entry which is preliminary data.</text>
</comment>
<name>A0A917NHG9_9PROT</name>
<keyword evidence="4" id="KW-1185">Reference proteome</keyword>
<organism evidence="3 4">
    <name type="scientific">Neoroseomonas lacus</name>
    <dbReference type="NCBI Taxonomy" id="287609"/>
    <lineage>
        <taxon>Bacteria</taxon>
        <taxon>Pseudomonadati</taxon>
        <taxon>Pseudomonadota</taxon>
        <taxon>Alphaproteobacteria</taxon>
        <taxon>Acetobacterales</taxon>
        <taxon>Acetobacteraceae</taxon>
        <taxon>Neoroseomonas</taxon>
    </lineage>
</organism>
<dbReference type="Proteomes" id="UP000661507">
    <property type="component" value="Unassembled WGS sequence"/>
</dbReference>
<sequence>MLGLVACAPAQATQPVTQVAPILREDLSPRAACLNAARAAERDYGLPEGLLVGIALNESGLHANALSIDGRAYYPASREEAMRLIRASGGRAMVGCVQINYAVHARAGQDWPLDPYKATAWAANYLLQHYETYGDWSMALVRWHGGSFGQATWLVCRVRSKIDVVAPDSHLFAERCRGTQAQMASFRRNGQALLEMAEAAD</sequence>
<reference evidence="3" key="1">
    <citation type="journal article" date="2014" name="Int. J. Syst. Evol. Microbiol.">
        <title>Complete genome sequence of Corynebacterium casei LMG S-19264T (=DSM 44701T), isolated from a smear-ripened cheese.</title>
        <authorList>
            <consortium name="US DOE Joint Genome Institute (JGI-PGF)"/>
            <person name="Walter F."/>
            <person name="Albersmeier A."/>
            <person name="Kalinowski J."/>
            <person name="Ruckert C."/>
        </authorList>
    </citation>
    <scope>NUCLEOTIDE SEQUENCE</scope>
    <source>
        <strain evidence="3">CGMCC 1.3617</strain>
    </source>
</reference>
<dbReference type="SUPFAM" id="SSF53955">
    <property type="entry name" value="Lysozyme-like"/>
    <property type="match status" value="1"/>
</dbReference>
<feature type="domain" description="Transglycosylase SLT" evidence="2">
    <location>
        <begin position="37"/>
        <end position="153"/>
    </location>
</feature>
<dbReference type="AlphaFoldDB" id="A0A917NHG9"/>